<evidence type="ECO:0000313" key="2">
    <source>
        <dbReference type="EMBL" id="QNO18414.1"/>
    </source>
</evidence>
<sequence>MEATMTMPMTGFTELENTEMLQIDGGTNMQQWGMGVVLMIASGAAGVLCPAFAGEAVSGVMAGYGMCATA</sequence>
<dbReference type="AlphaFoldDB" id="A0A7G9WIA2"/>
<name>A0A7G9WIA2_9FIRM</name>
<evidence type="ECO:0000256" key="1">
    <source>
        <dbReference type="SAM" id="Phobius"/>
    </source>
</evidence>
<protein>
    <submittedName>
        <fullName evidence="2">Uncharacterized protein</fullName>
    </submittedName>
</protein>
<proteinExistence type="predicted"/>
<accession>A0A7G9WIA2</accession>
<keyword evidence="3" id="KW-1185">Reference proteome</keyword>
<reference evidence="2 3" key="1">
    <citation type="submission" date="2020-08" db="EMBL/GenBank/DDBJ databases">
        <authorList>
            <person name="Ren C."/>
            <person name="Gu Y."/>
            <person name="Xu Y."/>
        </authorList>
    </citation>
    <scope>NUCLEOTIDE SEQUENCE [LARGE SCALE GENOMIC DNA]</scope>
    <source>
        <strain evidence="2 3">LBM18003</strain>
    </source>
</reference>
<dbReference type="Proteomes" id="UP000516046">
    <property type="component" value="Chromosome"/>
</dbReference>
<evidence type="ECO:0000313" key="3">
    <source>
        <dbReference type="Proteomes" id="UP000516046"/>
    </source>
</evidence>
<dbReference type="EMBL" id="CP060696">
    <property type="protein sequence ID" value="QNO18414.1"/>
    <property type="molecule type" value="Genomic_DNA"/>
</dbReference>
<keyword evidence="1" id="KW-1133">Transmembrane helix</keyword>
<dbReference type="KEGG" id="caml:H6X83_01800"/>
<feature type="transmembrane region" description="Helical" evidence="1">
    <location>
        <begin position="32"/>
        <end position="53"/>
    </location>
</feature>
<keyword evidence="1" id="KW-0472">Membrane</keyword>
<organism evidence="2 3">
    <name type="scientific">Caproicibacterium amylolyticum</name>
    <dbReference type="NCBI Taxonomy" id="2766537"/>
    <lineage>
        <taxon>Bacteria</taxon>
        <taxon>Bacillati</taxon>
        <taxon>Bacillota</taxon>
        <taxon>Clostridia</taxon>
        <taxon>Eubacteriales</taxon>
        <taxon>Oscillospiraceae</taxon>
        <taxon>Caproicibacterium</taxon>
    </lineage>
</organism>
<keyword evidence="1" id="KW-0812">Transmembrane</keyword>
<dbReference type="RefSeq" id="WP_212507477.1">
    <property type="nucleotide sequence ID" value="NZ_CP060696.1"/>
</dbReference>
<gene>
    <name evidence="2" type="ORF">H6X83_01800</name>
</gene>